<dbReference type="EMBL" id="CVRI01000074">
    <property type="protein sequence ID" value="CRL07975.1"/>
    <property type="molecule type" value="Genomic_DNA"/>
</dbReference>
<dbReference type="SUPFAM" id="SSF51735">
    <property type="entry name" value="NAD(P)-binding Rossmann-fold domains"/>
    <property type="match status" value="1"/>
</dbReference>
<accession>A0A1J1J6F0</accession>
<keyword evidence="3" id="KW-1185">Reference proteome</keyword>
<sequence>MSKRILVTGGSGLIGGAIKEVISLEKSLEEEWIFCNSKDANLCDYDETKKLFEKHCPTHVIHLAAKVGGLFHNMSDNLGFFRSNMQMNDNILALSHEFKVEKVISCLSTCIFPDKTTYPIDETMVYNYFLSLEYTYL</sequence>
<name>A0A1J1J6F0_9DIPT</name>
<proteinExistence type="predicted"/>
<dbReference type="InterPro" id="IPR036291">
    <property type="entry name" value="NAD(P)-bd_dom_sf"/>
</dbReference>
<dbReference type="GO" id="GO:0050577">
    <property type="term" value="F:GDP-L-fucose synthase activity"/>
    <property type="evidence" value="ECO:0007669"/>
    <property type="project" value="TreeGrafter"/>
</dbReference>
<dbReference type="Gene3D" id="3.40.50.720">
    <property type="entry name" value="NAD(P)-binding Rossmann-like Domain"/>
    <property type="match status" value="1"/>
</dbReference>
<evidence type="ECO:0000313" key="3">
    <source>
        <dbReference type="Proteomes" id="UP000183832"/>
    </source>
</evidence>
<dbReference type="AlphaFoldDB" id="A0A1J1J6F0"/>
<dbReference type="Proteomes" id="UP000183832">
    <property type="component" value="Unassembled WGS sequence"/>
</dbReference>
<dbReference type="PANTHER" id="PTHR43238">
    <property type="entry name" value="GDP-L-FUCOSE SYNTHASE"/>
    <property type="match status" value="1"/>
</dbReference>
<gene>
    <name evidence="2" type="ORF">CLUMA_CG020928</name>
</gene>
<evidence type="ECO:0000313" key="2">
    <source>
        <dbReference type="EMBL" id="CRL07975.1"/>
    </source>
</evidence>
<dbReference type="InterPro" id="IPR001509">
    <property type="entry name" value="Epimerase_deHydtase"/>
</dbReference>
<reference evidence="2 3" key="1">
    <citation type="submission" date="2015-04" db="EMBL/GenBank/DDBJ databases">
        <authorList>
            <person name="Syromyatnikov M.Y."/>
            <person name="Popov V.N."/>
        </authorList>
    </citation>
    <scope>NUCLEOTIDE SEQUENCE [LARGE SCALE GENOMIC DNA]</scope>
</reference>
<evidence type="ECO:0000259" key="1">
    <source>
        <dbReference type="Pfam" id="PF01370"/>
    </source>
</evidence>
<dbReference type="OrthoDB" id="202470at2759"/>
<organism evidence="2 3">
    <name type="scientific">Clunio marinus</name>
    <dbReference type="NCBI Taxonomy" id="568069"/>
    <lineage>
        <taxon>Eukaryota</taxon>
        <taxon>Metazoa</taxon>
        <taxon>Ecdysozoa</taxon>
        <taxon>Arthropoda</taxon>
        <taxon>Hexapoda</taxon>
        <taxon>Insecta</taxon>
        <taxon>Pterygota</taxon>
        <taxon>Neoptera</taxon>
        <taxon>Endopterygota</taxon>
        <taxon>Diptera</taxon>
        <taxon>Nematocera</taxon>
        <taxon>Chironomoidea</taxon>
        <taxon>Chironomidae</taxon>
        <taxon>Clunio</taxon>
    </lineage>
</organism>
<feature type="domain" description="NAD-dependent epimerase/dehydratase" evidence="1">
    <location>
        <begin position="5"/>
        <end position="124"/>
    </location>
</feature>
<dbReference type="STRING" id="568069.A0A1J1J6F0"/>
<dbReference type="Pfam" id="PF01370">
    <property type="entry name" value="Epimerase"/>
    <property type="match status" value="1"/>
</dbReference>
<dbReference type="PANTHER" id="PTHR43238:SF1">
    <property type="entry name" value="GDP-L-FUCOSE SYNTHASE"/>
    <property type="match status" value="1"/>
</dbReference>
<protein>
    <submittedName>
        <fullName evidence="2">CLUMA_CG020928, isoform A</fullName>
    </submittedName>
</protein>